<gene>
    <name evidence="14" type="ORF">Q7X28_00535</name>
</gene>
<keyword evidence="7" id="KW-0443">Lipid metabolism</keyword>
<reference evidence="14" key="1">
    <citation type="submission" date="2023-08" db="EMBL/GenBank/DDBJ databases">
        <title>The draft genome of Tsukamurella strandjordii strain 050030.</title>
        <authorList>
            <person name="Zhao F."/>
            <person name="Feng Y."/>
            <person name="Zong Z."/>
        </authorList>
    </citation>
    <scope>NUCLEOTIDE SEQUENCE</scope>
    <source>
        <strain evidence="14">050030</strain>
    </source>
</reference>
<evidence type="ECO:0000256" key="1">
    <source>
        <dbReference type="ARBA" id="ARBA00000026"/>
    </source>
</evidence>
<evidence type="ECO:0000256" key="6">
    <source>
        <dbReference type="ARBA" id="ARBA00013449"/>
    </source>
</evidence>
<evidence type="ECO:0000256" key="9">
    <source>
        <dbReference type="ARBA" id="ARBA00023315"/>
    </source>
</evidence>
<evidence type="ECO:0000313" key="15">
    <source>
        <dbReference type="Proteomes" id="UP001178281"/>
    </source>
</evidence>
<evidence type="ECO:0000256" key="7">
    <source>
        <dbReference type="ARBA" id="ARBA00022516"/>
    </source>
</evidence>
<keyword evidence="9" id="KW-0012">Acyltransferase</keyword>
<dbReference type="AlphaFoldDB" id="A0AA90SFA4"/>
<dbReference type="Gene3D" id="3.30.559.10">
    <property type="entry name" value="Chloramphenicol acetyltransferase-like domain"/>
    <property type="match status" value="1"/>
</dbReference>
<feature type="domain" description="Phthiocerol/phthiodiolone dimycocerosyl transferase C-terminal" evidence="13">
    <location>
        <begin position="198"/>
        <end position="390"/>
    </location>
</feature>
<evidence type="ECO:0000256" key="5">
    <source>
        <dbReference type="ARBA" id="ARBA00012866"/>
    </source>
</evidence>
<dbReference type="GO" id="GO:0016746">
    <property type="term" value="F:acyltransferase activity"/>
    <property type="evidence" value="ECO:0007669"/>
    <property type="project" value="UniProtKB-KW"/>
</dbReference>
<name>A0AA90SFA4_9ACTN</name>
<comment type="similarity">
    <text evidence="4">Belongs to the acyltransferase PapA5 family.</text>
</comment>
<evidence type="ECO:0000256" key="3">
    <source>
        <dbReference type="ARBA" id="ARBA00001907"/>
    </source>
</evidence>
<organism evidence="14 15">
    <name type="scientific">Tsukamurella strandjordii</name>
    <dbReference type="NCBI Taxonomy" id="147577"/>
    <lineage>
        <taxon>Bacteria</taxon>
        <taxon>Bacillati</taxon>
        <taxon>Actinomycetota</taxon>
        <taxon>Actinomycetes</taxon>
        <taxon>Mycobacteriales</taxon>
        <taxon>Tsukamurellaceae</taxon>
        <taxon>Tsukamurella</taxon>
    </lineage>
</organism>
<comment type="catalytic activity">
    <reaction evidence="3">
        <text>2 a mycocerosyl-[mycocerosic acid synthase] + a phthiodiolone = a dimycocerosyl phthiodiolone + 2 holo-[mycocerosic acid synthase].</text>
        <dbReference type="EC" id="2.3.1.282"/>
    </reaction>
</comment>
<comment type="catalytic activity">
    <reaction evidence="1">
        <text>2 a mycocerosyl-[mycocerosic acid synthase] + a phthiocerol = a dimycocerosyl phthiocerol + 2 holo-[mycocerosic acid synthase].</text>
        <dbReference type="EC" id="2.3.1.282"/>
    </reaction>
</comment>
<evidence type="ECO:0000256" key="11">
    <source>
        <dbReference type="ARBA" id="ARBA00032317"/>
    </source>
</evidence>
<dbReference type="EC" id="2.3.1.282" evidence="5"/>
<evidence type="ECO:0000256" key="4">
    <source>
        <dbReference type="ARBA" id="ARBA00006558"/>
    </source>
</evidence>
<evidence type="ECO:0000256" key="12">
    <source>
        <dbReference type="ARBA" id="ARBA00033407"/>
    </source>
</evidence>
<dbReference type="InterPro" id="IPR031641">
    <property type="entry name" value="PapA_C"/>
</dbReference>
<keyword evidence="15" id="KW-1185">Reference proteome</keyword>
<evidence type="ECO:0000259" key="13">
    <source>
        <dbReference type="Pfam" id="PF16911"/>
    </source>
</evidence>
<dbReference type="EMBL" id="JAUTIX010000001">
    <property type="protein sequence ID" value="MDP0396399.1"/>
    <property type="molecule type" value="Genomic_DNA"/>
</dbReference>
<keyword evidence="7" id="KW-0444">Lipid biosynthesis</keyword>
<dbReference type="Pfam" id="PF16911">
    <property type="entry name" value="PapA_C"/>
    <property type="match status" value="1"/>
</dbReference>
<evidence type="ECO:0000256" key="2">
    <source>
        <dbReference type="ARBA" id="ARBA00000625"/>
    </source>
</evidence>
<evidence type="ECO:0000256" key="8">
    <source>
        <dbReference type="ARBA" id="ARBA00022679"/>
    </source>
</evidence>
<accession>A0AA90SFA4</accession>
<evidence type="ECO:0000313" key="14">
    <source>
        <dbReference type="EMBL" id="MDP0396399.1"/>
    </source>
</evidence>
<sequence>MNATLRPLALSERGFVGPYPTTVAFELTLRGDLDLAALSDALTALRGTHPALDAAVVADGEDFAFVVPAEATGAALTVDRVDTLPEIAVPPLVDPGVALGRLHVVTAGDRHRVSLAINHALGDGTYLFTLFSQLFAHYTALVRTGGLDAARPQEFPSSAQEVLREVATVADTGRERLDGIRWYGAAPTLDADGAPAAPRLPEVASLRFSEDVTAGFAAAASGVGMNALLSGVLLCAERVGFLDADPAESIRIGAMTLADMRRRIQPALAATAVTNFVGASFAAPELTALADPIAVGAAIADTVRADVAAGRSLAVLAAPAPPGPAEPPVVLSNLGALALDLPDTVEAEHLRPLMSMDSAGLHGHAGQRRPSPSATIFQASTFQGRLGIEAITLGGTASPAARSAVADRIAALVHAAARLAPAA</sequence>
<dbReference type="Gene3D" id="3.30.559.30">
    <property type="entry name" value="Nonribosomal peptide synthetase, condensation domain"/>
    <property type="match status" value="1"/>
</dbReference>
<dbReference type="RefSeq" id="WP_305109963.1">
    <property type="nucleotide sequence ID" value="NZ_BAAAII010000002.1"/>
</dbReference>
<proteinExistence type="inferred from homology"/>
<dbReference type="Proteomes" id="UP001178281">
    <property type="component" value="Unassembled WGS sequence"/>
</dbReference>
<protein>
    <recommendedName>
        <fullName evidence="6">Phthiocerol/phthiodiolone dimycocerosyl transferase</fullName>
        <ecNumber evidence="5">2.3.1.282</ecNumber>
    </recommendedName>
    <alternativeName>
        <fullName evidence="12">Acyltransferase PapA5</fullName>
    </alternativeName>
    <alternativeName>
        <fullName evidence="10">Phthiocerol/phthiodiolone O-acyltransferase</fullName>
    </alternativeName>
    <alternativeName>
        <fullName evidence="11">Polyketide synthase-associated protein A5</fullName>
    </alternativeName>
</protein>
<dbReference type="InterPro" id="IPR023213">
    <property type="entry name" value="CAT-like_dom_sf"/>
</dbReference>
<comment type="caution">
    <text evidence="14">The sequence shown here is derived from an EMBL/GenBank/DDBJ whole genome shotgun (WGS) entry which is preliminary data.</text>
</comment>
<keyword evidence="8" id="KW-0808">Transferase</keyword>
<comment type="catalytic activity">
    <reaction evidence="2">
        <text>2 a mycocerosyl-[mycocerosic acid synthase] + a phenolphthiocerol = a dimycocerosyl phenolphthiocerol + 2 holo-[mycocerosic acid synthase].</text>
        <dbReference type="EC" id="2.3.1.282"/>
    </reaction>
</comment>
<evidence type="ECO:0000256" key="10">
    <source>
        <dbReference type="ARBA" id="ARBA00030465"/>
    </source>
</evidence>
<dbReference type="SUPFAM" id="SSF52777">
    <property type="entry name" value="CoA-dependent acyltransferases"/>
    <property type="match status" value="2"/>
</dbReference>